<dbReference type="InParanoid" id="A0A067NEZ8"/>
<dbReference type="VEuPathDB" id="FungiDB:PLEOSDRAFT_159676"/>
<protein>
    <submittedName>
        <fullName evidence="2">Uncharacterized protein</fullName>
    </submittedName>
</protein>
<evidence type="ECO:0000313" key="3">
    <source>
        <dbReference type="Proteomes" id="UP000027073"/>
    </source>
</evidence>
<accession>A0A067NEZ8</accession>
<dbReference type="Proteomes" id="UP000027073">
    <property type="component" value="Unassembled WGS sequence"/>
</dbReference>
<evidence type="ECO:0000256" key="1">
    <source>
        <dbReference type="SAM" id="MobiDB-lite"/>
    </source>
</evidence>
<name>A0A067NEZ8_PLEO1</name>
<evidence type="ECO:0000313" key="2">
    <source>
        <dbReference type="EMBL" id="KDQ26404.1"/>
    </source>
</evidence>
<gene>
    <name evidence="2" type="ORF">PLEOSDRAFT_159676</name>
</gene>
<organism evidence="2 3">
    <name type="scientific">Pleurotus ostreatus (strain PC15)</name>
    <name type="common">Oyster mushroom</name>
    <dbReference type="NCBI Taxonomy" id="1137138"/>
    <lineage>
        <taxon>Eukaryota</taxon>
        <taxon>Fungi</taxon>
        <taxon>Dikarya</taxon>
        <taxon>Basidiomycota</taxon>
        <taxon>Agaricomycotina</taxon>
        <taxon>Agaricomycetes</taxon>
        <taxon>Agaricomycetidae</taxon>
        <taxon>Agaricales</taxon>
        <taxon>Pleurotineae</taxon>
        <taxon>Pleurotaceae</taxon>
        <taxon>Pleurotus</taxon>
    </lineage>
</organism>
<feature type="region of interest" description="Disordered" evidence="1">
    <location>
        <begin position="285"/>
        <end position="315"/>
    </location>
</feature>
<proteinExistence type="predicted"/>
<dbReference type="AlphaFoldDB" id="A0A067NEZ8"/>
<dbReference type="EMBL" id="KL198009">
    <property type="protein sequence ID" value="KDQ26404.1"/>
    <property type="molecule type" value="Genomic_DNA"/>
</dbReference>
<sequence length="345" mass="37888">MPPRKSLPKFHTSARIQDAITVAKQYRSNRSNAEWMWYSPYVLTLESLLDVGHISNLIAPSRESLVPRPQGVVILSKEKLIQLDDIDDLSEDVLDIDPNSSFETTVSTTTEPADRKAIYGIPDCSIAHTASKPAVDGKFQVYHTCLPGLVENKKAPSRRPSGESAQAQLLYYDAIYFAEHPTFTKIVNIPAAGPYWTWALIQKAQVPSFDFMKLFMTASNDLYEDVHEKDWALYMAVAETVATNPIHILGTAESDIALADLRDKGFVPLIRSCGHGHFVVPVRPAGNGGGSEDVDDSTLPNGAVTDDGAVTEEDEDGDLGGYVLELFTILGFELLEAPVELSNTY</sequence>
<reference evidence="3" key="1">
    <citation type="journal article" date="2014" name="Proc. Natl. Acad. Sci. U.S.A.">
        <title>Extensive sampling of basidiomycete genomes demonstrates inadequacy of the white-rot/brown-rot paradigm for wood decay fungi.</title>
        <authorList>
            <person name="Riley R."/>
            <person name="Salamov A.A."/>
            <person name="Brown D.W."/>
            <person name="Nagy L.G."/>
            <person name="Floudas D."/>
            <person name="Held B.W."/>
            <person name="Levasseur A."/>
            <person name="Lombard V."/>
            <person name="Morin E."/>
            <person name="Otillar R."/>
            <person name="Lindquist E.A."/>
            <person name="Sun H."/>
            <person name="LaButti K.M."/>
            <person name="Schmutz J."/>
            <person name="Jabbour D."/>
            <person name="Luo H."/>
            <person name="Baker S.E."/>
            <person name="Pisabarro A.G."/>
            <person name="Walton J.D."/>
            <person name="Blanchette R.A."/>
            <person name="Henrissat B."/>
            <person name="Martin F."/>
            <person name="Cullen D."/>
            <person name="Hibbett D.S."/>
            <person name="Grigoriev I.V."/>
        </authorList>
    </citation>
    <scope>NUCLEOTIDE SEQUENCE [LARGE SCALE GENOMIC DNA]</scope>
    <source>
        <strain evidence="3">PC15</strain>
    </source>
</reference>
<dbReference type="HOGENOM" id="CLU_804398_0_0_1"/>